<organism evidence="2">
    <name type="scientific">Manihot esculenta</name>
    <name type="common">Cassava</name>
    <name type="synonym">Jatropha manihot</name>
    <dbReference type="NCBI Taxonomy" id="3983"/>
    <lineage>
        <taxon>Eukaryota</taxon>
        <taxon>Viridiplantae</taxon>
        <taxon>Streptophyta</taxon>
        <taxon>Embryophyta</taxon>
        <taxon>Tracheophyta</taxon>
        <taxon>Spermatophyta</taxon>
        <taxon>Magnoliopsida</taxon>
        <taxon>eudicotyledons</taxon>
        <taxon>Gunneridae</taxon>
        <taxon>Pentapetalae</taxon>
        <taxon>rosids</taxon>
        <taxon>fabids</taxon>
        <taxon>Malpighiales</taxon>
        <taxon>Euphorbiaceae</taxon>
        <taxon>Crotonoideae</taxon>
        <taxon>Manihoteae</taxon>
        <taxon>Manihot</taxon>
    </lineage>
</organism>
<keyword evidence="1" id="KW-0732">Signal</keyword>
<name>A0A2C9WI99_MANES</name>
<accession>A0A2C9WI99</accession>
<evidence type="ECO:0000313" key="2">
    <source>
        <dbReference type="EMBL" id="OAY59866.1"/>
    </source>
</evidence>
<reference evidence="2" key="1">
    <citation type="submission" date="2016-02" db="EMBL/GenBank/DDBJ databases">
        <title>WGS assembly of Manihot esculenta.</title>
        <authorList>
            <person name="Bredeson J.V."/>
            <person name="Prochnik S.E."/>
            <person name="Lyons J.B."/>
            <person name="Schmutz J."/>
            <person name="Grimwood J."/>
            <person name="Vrebalov J."/>
            <person name="Bart R.S."/>
            <person name="Amuge T."/>
            <person name="Ferguson M.E."/>
            <person name="Green R."/>
            <person name="Putnam N."/>
            <person name="Stites J."/>
            <person name="Rounsley S."/>
            <person name="Rokhsar D.S."/>
        </authorList>
    </citation>
    <scope>NUCLEOTIDE SEQUENCE [LARGE SCALE GENOMIC DNA]</scope>
    <source>
        <tissue evidence="2">Leaf</tissue>
    </source>
</reference>
<gene>
    <name evidence="2" type="ORF">MANES_01G066300</name>
</gene>
<sequence length="62" mass="7025">MLGLLGFAFDFVSAIMELLQTSDADVGPKISVDFRYQIDQVCFYIPIPQVYCVVDRVQSFSQ</sequence>
<feature type="chain" id="PRO_5013061920" evidence="1">
    <location>
        <begin position="25"/>
        <end position="62"/>
    </location>
</feature>
<evidence type="ECO:0000256" key="1">
    <source>
        <dbReference type="SAM" id="SignalP"/>
    </source>
</evidence>
<feature type="signal peptide" evidence="1">
    <location>
        <begin position="1"/>
        <end position="24"/>
    </location>
</feature>
<protein>
    <submittedName>
        <fullName evidence="2">Uncharacterized protein</fullName>
    </submittedName>
</protein>
<dbReference type="AlphaFoldDB" id="A0A2C9WI99"/>
<proteinExistence type="predicted"/>
<dbReference type="EMBL" id="CM004387">
    <property type="protein sequence ID" value="OAY59866.1"/>
    <property type="molecule type" value="Genomic_DNA"/>
</dbReference>